<reference evidence="1 2" key="1">
    <citation type="journal article" date="2024" name="Insects">
        <title>An Improved Chromosome-Level Genome Assembly of the Firefly Pyrocoelia pectoralis.</title>
        <authorList>
            <person name="Fu X."/>
            <person name="Meyer-Rochow V.B."/>
            <person name="Ballantyne L."/>
            <person name="Zhu X."/>
        </authorList>
    </citation>
    <scope>NUCLEOTIDE SEQUENCE [LARGE SCALE GENOMIC DNA]</scope>
    <source>
        <strain evidence="1">XCY_ONT2</strain>
    </source>
</reference>
<evidence type="ECO:0000313" key="2">
    <source>
        <dbReference type="Proteomes" id="UP001329430"/>
    </source>
</evidence>
<dbReference type="EMBL" id="JAVRBK010000001">
    <property type="protein sequence ID" value="KAK5650049.1"/>
    <property type="molecule type" value="Genomic_DNA"/>
</dbReference>
<keyword evidence="2" id="KW-1185">Reference proteome</keyword>
<evidence type="ECO:0000313" key="1">
    <source>
        <dbReference type="EMBL" id="KAK5650049.1"/>
    </source>
</evidence>
<proteinExistence type="predicted"/>
<sequence>MKVTLALYVVSSAEYKNKDKREAAYKKLNKIKSSKTSGTGTDNIYTPKLWYFPLLQFLSEKSYPVRSSASTLDITNDHVGSIYINIHIYYILCRYITITLYTFSMLLGN</sequence>
<dbReference type="Proteomes" id="UP001329430">
    <property type="component" value="Chromosome 1"/>
</dbReference>
<organism evidence="1 2">
    <name type="scientific">Pyrocoelia pectoralis</name>
    <dbReference type="NCBI Taxonomy" id="417401"/>
    <lineage>
        <taxon>Eukaryota</taxon>
        <taxon>Metazoa</taxon>
        <taxon>Ecdysozoa</taxon>
        <taxon>Arthropoda</taxon>
        <taxon>Hexapoda</taxon>
        <taxon>Insecta</taxon>
        <taxon>Pterygota</taxon>
        <taxon>Neoptera</taxon>
        <taxon>Endopterygota</taxon>
        <taxon>Coleoptera</taxon>
        <taxon>Polyphaga</taxon>
        <taxon>Elateriformia</taxon>
        <taxon>Elateroidea</taxon>
        <taxon>Lampyridae</taxon>
        <taxon>Lampyrinae</taxon>
        <taxon>Pyrocoelia</taxon>
    </lineage>
</organism>
<name>A0AAN7VT91_9COLE</name>
<accession>A0AAN7VT91</accession>
<comment type="caution">
    <text evidence="1">The sequence shown here is derived from an EMBL/GenBank/DDBJ whole genome shotgun (WGS) entry which is preliminary data.</text>
</comment>
<gene>
    <name evidence="1" type="ORF">RI129_001078</name>
</gene>
<dbReference type="AlphaFoldDB" id="A0AAN7VT91"/>
<protein>
    <submittedName>
        <fullName evidence="1">Uncharacterized protein</fullName>
    </submittedName>
</protein>